<evidence type="ECO:0000313" key="2">
    <source>
        <dbReference type="Proteomes" id="UP000189703"/>
    </source>
</evidence>
<dbReference type="OMA" id="SEYMIEY"/>
<keyword evidence="2" id="KW-1185">Reference proteome</keyword>
<dbReference type="GO" id="GO:0004523">
    <property type="term" value="F:RNA-DNA hybrid ribonuclease activity"/>
    <property type="evidence" value="ECO:0007669"/>
    <property type="project" value="InterPro"/>
</dbReference>
<dbReference type="PANTHER" id="PTHR48475:SF1">
    <property type="entry name" value="RNASE H TYPE-1 DOMAIN-CONTAINING PROTEIN"/>
    <property type="match status" value="1"/>
</dbReference>
<dbReference type="Gene3D" id="3.30.420.10">
    <property type="entry name" value="Ribonuclease H-like superfamily/Ribonuclease H"/>
    <property type="match status" value="1"/>
</dbReference>
<dbReference type="Proteomes" id="UP000189703">
    <property type="component" value="Unplaced"/>
</dbReference>
<sequence>MEKPPLSGRLVKWMMQLSEYMIEYTQPRAIKYQAVVDHVTSPSNDDFPISEEIPGDLPIIAVTEGRELVLTFDGSRTNNSADAGVTLTSPNRHTSAYSFKLQFPCSHNIAEYEALVLALIKARDSRAKKIRVTGDSKLVIGQLDGSMTIKELMIFPYRTFIKRLIRDLEKAAKIGVLLACDDVRRRQDIARL</sequence>
<feature type="domain" description="RNase H type-1" evidence="1">
    <location>
        <begin position="72"/>
        <end position="170"/>
    </location>
</feature>
<dbReference type="OrthoDB" id="1165617at2759"/>
<dbReference type="InterPro" id="IPR036397">
    <property type="entry name" value="RNaseH_sf"/>
</dbReference>
<name>A0A1U8B7Z6_NELNU</name>
<dbReference type="InterPro" id="IPR002156">
    <property type="entry name" value="RNaseH_domain"/>
</dbReference>
<organism evidence="2 3">
    <name type="scientific">Nelumbo nucifera</name>
    <name type="common">Sacred lotus</name>
    <dbReference type="NCBI Taxonomy" id="4432"/>
    <lineage>
        <taxon>Eukaryota</taxon>
        <taxon>Viridiplantae</taxon>
        <taxon>Streptophyta</taxon>
        <taxon>Embryophyta</taxon>
        <taxon>Tracheophyta</taxon>
        <taxon>Spermatophyta</taxon>
        <taxon>Magnoliopsida</taxon>
        <taxon>Proteales</taxon>
        <taxon>Nelumbonaceae</taxon>
        <taxon>Nelumbo</taxon>
    </lineage>
</organism>
<dbReference type="GO" id="GO:0003676">
    <property type="term" value="F:nucleic acid binding"/>
    <property type="evidence" value="ECO:0007669"/>
    <property type="project" value="InterPro"/>
</dbReference>
<dbReference type="AlphaFoldDB" id="A0A1U8B7Z6"/>
<accession>A0A1U8B7Z6</accession>
<dbReference type="GeneID" id="104610678"/>
<dbReference type="SUPFAM" id="SSF53098">
    <property type="entry name" value="Ribonuclease H-like"/>
    <property type="match status" value="1"/>
</dbReference>
<dbReference type="Pfam" id="PF13456">
    <property type="entry name" value="RVT_3"/>
    <property type="match status" value="1"/>
</dbReference>
<proteinExistence type="predicted"/>
<dbReference type="InterPro" id="IPR012337">
    <property type="entry name" value="RNaseH-like_sf"/>
</dbReference>
<dbReference type="InParanoid" id="A0A1U8B7Z6"/>
<protein>
    <submittedName>
        <fullName evidence="3">Uncharacterized protein LOC104610678</fullName>
    </submittedName>
</protein>
<evidence type="ECO:0000313" key="3">
    <source>
        <dbReference type="RefSeq" id="XP_010275711.1"/>
    </source>
</evidence>
<dbReference type="RefSeq" id="XP_010275711.1">
    <property type="nucleotide sequence ID" value="XM_010277409.1"/>
</dbReference>
<reference evidence="3" key="1">
    <citation type="submission" date="2025-08" db="UniProtKB">
        <authorList>
            <consortium name="RefSeq"/>
        </authorList>
    </citation>
    <scope>IDENTIFICATION</scope>
</reference>
<gene>
    <name evidence="3" type="primary">LOC104610678</name>
</gene>
<evidence type="ECO:0000259" key="1">
    <source>
        <dbReference type="Pfam" id="PF13456"/>
    </source>
</evidence>
<dbReference type="eggNOG" id="KOG0017">
    <property type="taxonomic scope" value="Eukaryota"/>
</dbReference>
<dbReference type="KEGG" id="nnu:104610678"/>
<dbReference type="PANTHER" id="PTHR48475">
    <property type="entry name" value="RIBONUCLEASE H"/>
    <property type="match status" value="1"/>
</dbReference>